<comment type="similarity">
    <text evidence="1">Belongs to the N(4)/N(6)-methyltransferase family. N(4) subfamily.</text>
</comment>
<dbReference type="InterPro" id="IPR002941">
    <property type="entry name" value="DNA_methylase_N4/N6"/>
</dbReference>
<evidence type="ECO:0000256" key="2">
    <source>
        <dbReference type="ARBA" id="ARBA00022603"/>
    </source>
</evidence>
<keyword evidence="2 10" id="KW-0489">Methyltransferase</keyword>
<evidence type="ECO:0000313" key="10">
    <source>
        <dbReference type="EMBL" id="CUT00275.1"/>
    </source>
</evidence>
<keyword evidence="4" id="KW-0949">S-adenosyl-L-methionine</keyword>
<name>A0A656D7F1_KRYT1</name>
<dbReference type="GO" id="GO:0032259">
    <property type="term" value="P:methylation"/>
    <property type="evidence" value="ECO:0007669"/>
    <property type="project" value="UniProtKB-KW"/>
</dbReference>
<dbReference type="PROSITE" id="PS00093">
    <property type="entry name" value="N4_MTASE"/>
    <property type="match status" value="1"/>
</dbReference>
<dbReference type="EMBL" id="CZVU01000026">
    <property type="protein sequence ID" value="CUT00275.1"/>
    <property type="molecule type" value="Genomic_DNA"/>
</dbReference>
<dbReference type="PANTHER" id="PTHR13370">
    <property type="entry name" value="RNA METHYLASE-RELATED"/>
    <property type="match status" value="1"/>
</dbReference>
<organism evidence="10 11">
    <name type="scientific">Kryptobacter tengchongensis</name>
    <dbReference type="NCBI Taxonomy" id="1643429"/>
    <lineage>
        <taxon>Bacteria</taxon>
        <taxon>Pseudomonadati</taxon>
        <taxon>Candidatus Kryptoniota</taxon>
        <taxon>Candidatus Kryptobacter</taxon>
    </lineage>
</organism>
<dbReference type="GO" id="GO:0009307">
    <property type="term" value="P:DNA restriction-modification system"/>
    <property type="evidence" value="ECO:0007669"/>
    <property type="project" value="UniProtKB-KW"/>
</dbReference>
<evidence type="ECO:0000256" key="5">
    <source>
        <dbReference type="ARBA" id="ARBA00022747"/>
    </source>
</evidence>
<dbReference type="InterPro" id="IPR001091">
    <property type="entry name" value="RM_Methyltransferase"/>
</dbReference>
<dbReference type="GO" id="GO:0015667">
    <property type="term" value="F:site-specific DNA-methyltransferase (cytosine-N4-specific) activity"/>
    <property type="evidence" value="ECO:0007669"/>
    <property type="project" value="UniProtKB-EC"/>
</dbReference>
<dbReference type="GO" id="GO:0003677">
    <property type="term" value="F:DNA binding"/>
    <property type="evidence" value="ECO:0007669"/>
    <property type="project" value="UniProtKB-KW"/>
</dbReference>
<evidence type="ECO:0000259" key="9">
    <source>
        <dbReference type="Pfam" id="PF01555"/>
    </source>
</evidence>
<dbReference type="Proteomes" id="UP000243065">
    <property type="component" value="Unassembled WGS sequence"/>
</dbReference>
<evidence type="ECO:0000256" key="6">
    <source>
        <dbReference type="ARBA" id="ARBA00023125"/>
    </source>
</evidence>
<dbReference type="InterPro" id="IPR029063">
    <property type="entry name" value="SAM-dependent_MTases_sf"/>
</dbReference>
<evidence type="ECO:0000313" key="11">
    <source>
        <dbReference type="Proteomes" id="UP000243065"/>
    </source>
</evidence>
<dbReference type="InterPro" id="IPR017985">
    <property type="entry name" value="MeTrfase_CN4_CS"/>
</dbReference>
<feature type="domain" description="DNA methylase N-4/N-6" evidence="9">
    <location>
        <begin position="72"/>
        <end position="286"/>
    </location>
</feature>
<keyword evidence="11" id="KW-1185">Reference proteome</keyword>
<evidence type="ECO:0000256" key="1">
    <source>
        <dbReference type="ARBA" id="ARBA00010203"/>
    </source>
</evidence>
<protein>
    <recommendedName>
        <fullName evidence="8">Methyltransferase</fullName>
        <ecNumber evidence="8">2.1.1.-</ecNumber>
    </recommendedName>
</protein>
<keyword evidence="3 10" id="KW-0808">Transferase</keyword>
<gene>
    <name evidence="10" type="ORF">JGI24_00750</name>
</gene>
<dbReference type="GO" id="GO:0008170">
    <property type="term" value="F:N-methyltransferase activity"/>
    <property type="evidence" value="ECO:0007669"/>
    <property type="project" value="InterPro"/>
</dbReference>
<dbReference type="AlphaFoldDB" id="A0A656D7F1"/>
<comment type="catalytic activity">
    <reaction evidence="7">
        <text>a 2'-deoxycytidine in DNA + S-adenosyl-L-methionine = an N(4)-methyl-2'-deoxycytidine in DNA + S-adenosyl-L-homocysteine + H(+)</text>
        <dbReference type="Rhea" id="RHEA:16857"/>
        <dbReference type="Rhea" id="RHEA-COMP:11369"/>
        <dbReference type="Rhea" id="RHEA-COMP:13674"/>
        <dbReference type="ChEBI" id="CHEBI:15378"/>
        <dbReference type="ChEBI" id="CHEBI:57856"/>
        <dbReference type="ChEBI" id="CHEBI:59789"/>
        <dbReference type="ChEBI" id="CHEBI:85452"/>
        <dbReference type="ChEBI" id="CHEBI:137933"/>
        <dbReference type="EC" id="2.1.1.113"/>
    </reaction>
</comment>
<keyword evidence="6" id="KW-0238">DNA-binding</keyword>
<dbReference type="EC" id="2.1.1.-" evidence="8"/>
<dbReference type="SUPFAM" id="SSF53335">
    <property type="entry name" value="S-adenosyl-L-methionine-dependent methyltransferases"/>
    <property type="match status" value="1"/>
</dbReference>
<dbReference type="Gene3D" id="3.40.50.150">
    <property type="entry name" value="Vaccinia Virus protein VP39"/>
    <property type="match status" value="1"/>
</dbReference>
<dbReference type="Pfam" id="PF01555">
    <property type="entry name" value="N6_N4_Mtase"/>
    <property type="match status" value="1"/>
</dbReference>
<dbReference type="RefSeq" id="WP_072150195.1">
    <property type="nucleotide sequence ID" value="NZ_CZVU01000026.1"/>
</dbReference>
<dbReference type="PANTHER" id="PTHR13370:SF3">
    <property type="entry name" value="TRNA (GUANINE(10)-N2)-METHYLTRANSFERASE HOMOLOG"/>
    <property type="match status" value="1"/>
</dbReference>
<evidence type="ECO:0000256" key="7">
    <source>
        <dbReference type="ARBA" id="ARBA00049120"/>
    </source>
</evidence>
<dbReference type="OrthoDB" id="9773060at2"/>
<evidence type="ECO:0000256" key="4">
    <source>
        <dbReference type="ARBA" id="ARBA00022691"/>
    </source>
</evidence>
<sequence>MERKLRKTITSSFGTRGRVNHDSTPFYSSRLYASLPKEEKTIYVENKISPENLNKIFCKSSENMSELPDCSVHLMVTSPPYNVGKEYDEDLTLEEYREFLKRVWKEVKRVLVPGGRACINIANLERKPYLPLHAFIIEDMLELGFLMRGEIIWNKSGGGSPSTAWGSWLSARNPTLRDQHEYILVFSKDTFTRENPHKRKSTITREEFLEFTKSVWNFPAELATKVGHPAPFPVELPYRLIQLYTYEGEVVLDPFMGSGTTAIASVMTNRYYVGYEINENYVKLSERRLKSFSLSFQQKLL</sequence>
<dbReference type="GO" id="GO:0005737">
    <property type="term" value="C:cytoplasm"/>
    <property type="evidence" value="ECO:0007669"/>
    <property type="project" value="TreeGrafter"/>
</dbReference>
<proteinExistence type="inferred from homology"/>
<evidence type="ECO:0000256" key="8">
    <source>
        <dbReference type="RuleBase" id="RU362026"/>
    </source>
</evidence>
<reference evidence="10 11" key="1">
    <citation type="submission" date="2015-11" db="EMBL/GenBank/DDBJ databases">
        <authorList>
            <person name="Varghese N."/>
        </authorList>
    </citation>
    <scope>NUCLEOTIDE SEQUENCE [LARGE SCALE GENOMIC DNA]</scope>
    <source>
        <strain evidence="10 11">JGI-24</strain>
    </source>
</reference>
<keyword evidence="5" id="KW-0680">Restriction system</keyword>
<dbReference type="PRINTS" id="PR00508">
    <property type="entry name" value="S21N4MTFRASE"/>
</dbReference>
<accession>A0A656D7F1</accession>
<evidence type="ECO:0000256" key="3">
    <source>
        <dbReference type="ARBA" id="ARBA00022679"/>
    </source>
</evidence>